<evidence type="ECO:0000313" key="1">
    <source>
        <dbReference type="EMBL" id="MPB99240.1"/>
    </source>
</evidence>
<reference evidence="1" key="1">
    <citation type="submission" date="2019-08" db="EMBL/GenBank/DDBJ databases">
        <title>Rapid identification of Enteric Bacteria from Whole Genome Sequences (WGS) using Average Nucleotide Identity (ANI).</title>
        <authorList>
            <person name="Lane C."/>
        </authorList>
    </citation>
    <scope>NUCLEOTIDE SEQUENCE [LARGE SCALE GENOMIC DNA]</scope>
    <source>
        <strain evidence="1">2010D-8461</strain>
    </source>
</reference>
<comment type="caution">
    <text evidence="1">The sequence shown here is derived from an EMBL/GenBank/DDBJ whole genome shotgun (WGS) entry which is preliminary data.</text>
</comment>
<accession>A0ABW9N4P8</accession>
<gene>
    <name evidence="1" type="ORF">A0Z09_004110</name>
</gene>
<name>A0ABW9N4P8_9BACT</name>
<organism evidence="1 2">
    <name type="scientific">Campylobacter subantarcticus</name>
    <dbReference type="NCBI Taxonomy" id="497724"/>
    <lineage>
        <taxon>Bacteria</taxon>
        <taxon>Pseudomonadati</taxon>
        <taxon>Campylobacterota</taxon>
        <taxon>Epsilonproteobacteria</taxon>
        <taxon>Campylobacterales</taxon>
        <taxon>Campylobacteraceae</taxon>
        <taxon>Campylobacter</taxon>
    </lineage>
</organism>
<dbReference type="EMBL" id="AACKMW020000023">
    <property type="protein sequence ID" value="MPB99240.1"/>
    <property type="molecule type" value="Genomic_DNA"/>
</dbReference>
<keyword evidence="2" id="KW-1185">Reference proteome</keyword>
<evidence type="ECO:0000313" key="2">
    <source>
        <dbReference type="Proteomes" id="UP000364097"/>
    </source>
</evidence>
<dbReference type="Proteomes" id="UP000364097">
    <property type="component" value="Unassembled WGS sequence"/>
</dbReference>
<protein>
    <submittedName>
        <fullName evidence="1">Uncharacterized protein</fullName>
    </submittedName>
</protein>
<dbReference type="RefSeq" id="WP_152822447.1">
    <property type="nucleotide sequence ID" value="NZ_AACKMW020000023.1"/>
</dbReference>
<proteinExistence type="predicted"/>
<sequence>MLDIAFFIITNKNITINKISIDPDDEYLFEYINQDFLDIANNIHNDFNQNYALIKTIKIIYNLGYEANECLKLKLNNNKNYSSALIFTDDILISC</sequence>